<dbReference type="Gene3D" id="1.20.1560.10">
    <property type="entry name" value="ABC transporter type 1, transmembrane domain"/>
    <property type="match status" value="2"/>
</dbReference>
<evidence type="ECO:0000256" key="18">
    <source>
        <dbReference type="ARBA" id="ARBA00047495"/>
    </source>
</evidence>
<feature type="domain" description="ABC transporter" evidence="29">
    <location>
        <begin position="1009"/>
        <end position="1247"/>
    </location>
</feature>
<dbReference type="FunFam" id="1.20.1560.10:FF:000018">
    <property type="entry name" value="ATP-binding cassette subfamily B member 11"/>
    <property type="match status" value="1"/>
</dbReference>
<evidence type="ECO:0000313" key="31">
    <source>
        <dbReference type="Ensembl" id="ENSSAUP00010060257.1"/>
    </source>
</evidence>
<dbReference type="PROSITE" id="PS50893">
    <property type="entry name" value="ABC_TRANSPORTER_2"/>
    <property type="match status" value="2"/>
</dbReference>
<evidence type="ECO:0000256" key="10">
    <source>
        <dbReference type="ARBA" id="ARBA00022753"/>
    </source>
</evidence>
<reference evidence="31" key="3">
    <citation type="submission" date="2025-09" db="UniProtKB">
        <authorList>
            <consortium name="Ensembl"/>
        </authorList>
    </citation>
    <scope>IDENTIFICATION</scope>
</reference>
<dbReference type="InterPro" id="IPR011527">
    <property type="entry name" value="ABC1_TM_dom"/>
</dbReference>
<dbReference type="Ensembl" id="ENSSAUT00010063194.1">
    <property type="protein sequence ID" value="ENSSAUP00010060257.1"/>
    <property type="gene ID" value="ENSSAUG00010008285.1"/>
</dbReference>
<dbReference type="SMART" id="SM00382">
    <property type="entry name" value="AAA"/>
    <property type="match status" value="2"/>
</dbReference>
<keyword evidence="4" id="KW-0813">Transport</keyword>
<dbReference type="Gene3D" id="3.40.50.300">
    <property type="entry name" value="P-loop containing nucleotide triphosphate hydrolases"/>
    <property type="match status" value="2"/>
</dbReference>
<dbReference type="CDD" id="cd18577">
    <property type="entry name" value="ABC_6TM_Pgp_ABCB1_D1_like"/>
    <property type="match status" value="1"/>
</dbReference>
<feature type="transmembrane region" description="Helical" evidence="28">
    <location>
        <begin position="289"/>
        <end position="311"/>
    </location>
</feature>
<comment type="catalytic activity">
    <reaction evidence="19">
        <text>glycocholate(in) + ATP + H2O = glycocholate(out) + ADP + phosphate + H(+)</text>
        <dbReference type="Rhea" id="RHEA:50056"/>
        <dbReference type="ChEBI" id="CHEBI:15377"/>
        <dbReference type="ChEBI" id="CHEBI:15378"/>
        <dbReference type="ChEBI" id="CHEBI:29746"/>
        <dbReference type="ChEBI" id="CHEBI:30616"/>
        <dbReference type="ChEBI" id="CHEBI:43474"/>
        <dbReference type="ChEBI" id="CHEBI:456216"/>
    </reaction>
    <physiologicalReaction direction="left-to-right" evidence="19">
        <dbReference type="Rhea" id="RHEA:50057"/>
    </physiologicalReaction>
</comment>
<comment type="similarity">
    <text evidence="3">Belongs to the ABC transporter superfamily. ABCB family. Multidrug resistance exporter (TC 3.A.1.201) subfamily.</text>
</comment>
<evidence type="ECO:0000256" key="6">
    <source>
        <dbReference type="ARBA" id="ARBA00022553"/>
    </source>
</evidence>
<feature type="transmembrane region" description="Helical" evidence="28">
    <location>
        <begin position="111"/>
        <end position="134"/>
    </location>
</feature>
<comment type="catalytic activity">
    <reaction evidence="23">
        <text>glycochenodeoxycholate(in) + ATP + H2O = glycochenodeoxycholate(out) + ADP + phosphate + H(+)</text>
        <dbReference type="Rhea" id="RHEA:50060"/>
        <dbReference type="ChEBI" id="CHEBI:15377"/>
        <dbReference type="ChEBI" id="CHEBI:15378"/>
        <dbReference type="ChEBI" id="CHEBI:30616"/>
        <dbReference type="ChEBI" id="CHEBI:36252"/>
        <dbReference type="ChEBI" id="CHEBI:43474"/>
        <dbReference type="ChEBI" id="CHEBI:456216"/>
    </reaction>
    <physiologicalReaction direction="left-to-right" evidence="23">
        <dbReference type="Rhea" id="RHEA:50061"/>
    </physiologicalReaction>
</comment>
<dbReference type="InterPro" id="IPR017871">
    <property type="entry name" value="ABC_transporter-like_CS"/>
</dbReference>
<comment type="catalytic activity">
    <reaction evidence="20">
        <text>pravastatin(in) + ATP + H2O = pravastatin(out) + ADP + phosphate + H(+)</text>
        <dbReference type="Rhea" id="RHEA:63908"/>
        <dbReference type="ChEBI" id="CHEBI:15377"/>
        <dbReference type="ChEBI" id="CHEBI:15378"/>
        <dbReference type="ChEBI" id="CHEBI:30616"/>
        <dbReference type="ChEBI" id="CHEBI:43474"/>
        <dbReference type="ChEBI" id="CHEBI:63660"/>
        <dbReference type="ChEBI" id="CHEBI:456216"/>
    </reaction>
    <physiologicalReaction direction="left-to-right" evidence="20">
        <dbReference type="Rhea" id="RHEA:63909"/>
    </physiologicalReaction>
</comment>
<dbReference type="InterPro" id="IPR003439">
    <property type="entry name" value="ABC_transporter-like_ATP-bd"/>
</dbReference>
<comment type="catalytic activity">
    <reaction evidence="18">
        <text>taurocholate(in) + ATP + H2O = taurocholate(out) + ADP + phosphate + H(+)</text>
        <dbReference type="Rhea" id="RHEA:50052"/>
        <dbReference type="ChEBI" id="CHEBI:15377"/>
        <dbReference type="ChEBI" id="CHEBI:15378"/>
        <dbReference type="ChEBI" id="CHEBI:30616"/>
        <dbReference type="ChEBI" id="CHEBI:36257"/>
        <dbReference type="ChEBI" id="CHEBI:43474"/>
        <dbReference type="ChEBI" id="CHEBI:456216"/>
    </reaction>
    <physiologicalReaction direction="left-to-right" evidence="18">
        <dbReference type="Rhea" id="RHEA:50053"/>
    </physiologicalReaction>
</comment>
<dbReference type="GO" id="GO:0016324">
    <property type="term" value="C:apical plasma membrane"/>
    <property type="evidence" value="ECO:0007669"/>
    <property type="project" value="UniProtKB-SubCell"/>
</dbReference>
<evidence type="ECO:0000256" key="14">
    <source>
        <dbReference type="ARBA" id="ARBA00022989"/>
    </source>
</evidence>
<dbReference type="PANTHER" id="PTHR43394">
    <property type="entry name" value="ATP-DEPENDENT PERMEASE MDL1, MITOCHONDRIAL"/>
    <property type="match status" value="1"/>
</dbReference>
<evidence type="ECO:0000256" key="2">
    <source>
        <dbReference type="ARBA" id="ARBA00004424"/>
    </source>
</evidence>
<comment type="catalytic activity">
    <reaction evidence="25">
        <text>taurochenodeoxycholate(in) + ATP + H2O = taurochenodeoxycholate(out) + ADP + phosphate + H(+)</text>
        <dbReference type="Rhea" id="RHEA:50064"/>
        <dbReference type="ChEBI" id="CHEBI:9407"/>
        <dbReference type="ChEBI" id="CHEBI:15377"/>
        <dbReference type="ChEBI" id="CHEBI:15378"/>
        <dbReference type="ChEBI" id="CHEBI:30616"/>
        <dbReference type="ChEBI" id="CHEBI:43474"/>
        <dbReference type="ChEBI" id="CHEBI:456216"/>
    </reaction>
    <physiologicalReaction direction="left-to-right" evidence="25">
        <dbReference type="Rhea" id="RHEA:50065"/>
    </physiologicalReaction>
</comment>
<keyword evidence="6" id="KW-0597">Phosphoprotein</keyword>
<dbReference type="CDD" id="cd03249">
    <property type="entry name" value="ABC_MTABC3_MDL1_MDL2"/>
    <property type="match status" value="2"/>
</dbReference>
<dbReference type="GO" id="GO:0016887">
    <property type="term" value="F:ATP hydrolysis activity"/>
    <property type="evidence" value="ECO:0007669"/>
    <property type="project" value="InterPro"/>
</dbReference>
<keyword evidence="15 28" id="KW-0472">Membrane</keyword>
<reference evidence="31" key="2">
    <citation type="submission" date="2025-08" db="UniProtKB">
        <authorList>
            <consortium name="Ensembl"/>
        </authorList>
    </citation>
    <scope>IDENTIFICATION</scope>
</reference>
<keyword evidence="9" id="KW-0547">Nucleotide-binding</keyword>
<evidence type="ECO:0000256" key="8">
    <source>
        <dbReference type="ARBA" id="ARBA00022737"/>
    </source>
</evidence>
<evidence type="ECO:0000256" key="4">
    <source>
        <dbReference type="ARBA" id="ARBA00022448"/>
    </source>
</evidence>
<evidence type="ECO:0000256" key="25">
    <source>
        <dbReference type="ARBA" id="ARBA00049525"/>
    </source>
</evidence>
<evidence type="ECO:0000256" key="28">
    <source>
        <dbReference type="SAM" id="Phobius"/>
    </source>
</evidence>
<comment type="subcellular location">
    <subcellularLocation>
        <location evidence="2">Apical cell membrane</location>
        <topology evidence="2">Multi-pass membrane protein</topology>
    </subcellularLocation>
    <subcellularLocation>
        <location evidence="1">Recycling endosome membrane</location>
        <topology evidence="1">Multi-pass membrane protein</topology>
    </subcellularLocation>
</comment>
<evidence type="ECO:0000256" key="5">
    <source>
        <dbReference type="ARBA" id="ARBA00022475"/>
    </source>
</evidence>
<feature type="transmembrane region" description="Helical" evidence="28">
    <location>
        <begin position="807"/>
        <end position="827"/>
    </location>
</feature>
<dbReference type="AlphaFoldDB" id="A0A671YFZ7"/>
<evidence type="ECO:0000313" key="32">
    <source>
        <dbReference type="Proteomes" id="UP000472265"/>
    </source>
</evidence>
<comment type="subunit">
    <text evidence="27">Interacts with HAX1. Interacts with the adapter protein complex 2 (AP-2) throught AP2A2 or AP2A1; this interaction regulates cell membrane expression of ABCB11 through its internalization in a clathrin-dependent manner and its subsequent degradation.</text>
</comment>
<evidence type="ECO:0000256" key="11">
    <source>
        <dbReference type="ARBA" id="ARBA00022840"/>
    </source>
</evidence>
<comment type="catalytic activity">
    <reaction evidence="21">
        <text>glycoursodeoxycholate(in) + ATP + H2O = glycoursodeoxycholate(out) + ADP + phosphate + H(+)</text>
        <dbReference type="Rhea" id="RHEA:50068"/>
        <dbReference type="ChEBI" id="CHEBI:15377"/>
        <dbReference type="ChEBI" id="CHEBI:15378"/>
        <dbReference type="ChEBI" id="CHEBI:30616"/>
        <dbReference type="ChEBI" id="CHEBI:43474"/>
        <dbReference type="ChEBI" id="CHEBI:132030"/>
        <dbReference type="ChEBI" id="CHEBI:456216"/>
    </reaction>
    <physiologicalReaction direction="left-to-right" evidence="21">
        <dbReference type="Rhea" id="RHEA:50069"/>
    </physiologicalReaction>
</comment>
<keyword evidence="8" id="KW-0677">Repeat</keyword>
<keyword evidence="7 28" id="KW-0812">Transmembrane</keyword>
<comment type="catalytic activity">
    <reaction evidence="24">
        <text>tauroursodeoxycholate(in) + ATP + H2O = tauroursodeoxycholate(out) + ADP + phosphate + H(+)</text>
        <dbReference type="Rhea" id="RHEA:50072"/>
        <dbReference type="ChEBI" id="CHEBI:15377"/>
        <dbReference type="ChEBI" id="CHEBI:15378"/>
        <dbReference type="ChEBI" id="CHEBI:30616"/>
        <dbReference type="ChEBI" id="CHEBI:43474"/>
        <dbReference type="ChEBI" id="CHEBI:132028"/>
        <dbReference type="ChEBI" id="CHEBI:456216"/>
    </reaction>
    <physiologicalReaction direction="left-to-right" evidence="24">
        <dbReference type="Rhea" id="RHEA:50073"/>
    </physiologicalReaction>
</comment>
<evidence type="ECO:0000259" key="29">
    <source>
        <dbReference type="PROSITE" id="PS50893"/>
    </source>
</evidence>
<dbReference type="InterPro" id="IPR039421">
    <property type="entry name" value="Type_1_exporter"/>
</dbReference>
<evidence type="ECO:0000256" key="16">
    <source>
        <dbReference type="ARBA" id="ARBA00023180"/>
    </source>
</evidence>
<accession>A0A671YFZ7</accession>
<keyword evidence="14 28" id="KW-1133">Transmembrane helix</keyword>
<dbReference type="CDD" id="cd18578">
    <property type="entry name" value="ABC_6TM_Pgp_ABCB1_D2_like"/>
    <property type="match status" value="1"/>
</dbReference>
<dbReference type="PANTHER" id="PTHR43394:SF23">
    <property type="entry name" value="ATP-BINDING CASSETTE SUBFAMILY B MEMBER 11, GENE 2"/>
    <property type="match status" value="1"/>
</dbReference>
<name>A0A671YFZ7_SPAAU</name>
<evidence type="ECO:0000256" key="24">
    <source>
        <dbReference type="ARBA" id="ARBA00049271"/>
    </source>
</evidence>
<evidence type="ECO:0000256" key="19">
    <source>
        <dbReference type="ARBA" id="ARBA00047763"/>
    </source>
</evidence>
<keyword evidence="13" id="KW-1278">Translocase</keyword>
<dbReference type="Pfam" id="PF00664">
    <property type="entry name" value="ABC_membrane"/>
    <property type="match status" value="2"/>
</dbReference>
<dbReference type="FunFam" id="3.40.50.300:FF:000479">
    <property type="entry name" value="Multidrug resistance protein 1A"/>
    <property type="match status" value="2"/>
</dbReference>
<evidence type="ECO:0000256" key="27">
    <source>
        <dbReference type="ARBA" id="ARBA00049709"/>
    </source>
</evidence>
<dbReference type="GO" id="GO:0005524">
    <property type="term" value="F:ATP binding"/>
    <property type="evidence" value="ECO:0007669"/>
    <property type="project" value="UniProtKB-KW"/>
</dbReference>
<gene>
    <name evidence="31" type="primary">ABCB11</name>
    <name evidence="31" type="synonym">LOC115577110</name>
</gene>
<dbReference type="InterPro" id="IPR003593">
    <property type="entry name" value="AAA+_ATPase"/>
</dbReference>
<evidence type="ECO:0000256" key="3">
    <source>
        <dbReference type="ARBA" id="ARBA00007577"/>
    </source>
</evidence>
<keyword evidence="11" id="KW-0067">ATP-binding</keyword>
<evidence type="ECO:0000256" key="23">
    <source>
        <dbReference type="ARBA" id="ARBA00049216"/>
    </source>
</evidence>
<evidence type="ECO:0000256" key="12">
    <source>
        <dbReference type="ARBA" id="ARBA00022843"/>
    </source>
</evidence>
<dbReference type="PROSITE" id="PS50929">
    <property type="entry name" value="ABC_TM1F"/>
    <property type="match status" value="2"/>
</dbReference>
<evidence type="ECO:0000256" key="17">
    <source>
        <dbReference type="ARBA" id="ARBA00023630"/>
    </source>
</evidence>
<feature type="transmembrane region" description="Helical" evidence="28">
    <location>
        <begin position="726"/>
        <end position="751"/>
    </location>
</feature>
<dbReference type="SUPFAM" id="SSF52540">
    <property type="entry name" value="P-loop containing nucleoside triphosphate hydrolases"/>
    <property type="match status" value="2"/>
</dbReference>
<evidence type="ECO:0000256" key="13">
    <source>
        <dbReference type="ARBA" id="ARBA00022967"/>
    </source>
</evidence>
<dbReference type="GO" id="GO:0005743">
    <property type="term" value="C:mitochondrial inner membrane"/>
    <property type="evidence" value="ECO:0007669"/>
    <property type="project" value="TreeGrafter"/>
</dbReference>
<dbReference type="SUPFAM" id="SSF90123">
    <property type="entry name" value="ABC transporter transmembrane region"/>
    <property type="match status" value="2"/>
</dbReference>
<evidence type="ECO:0000256" key="20">
    <source>
        <dbReference type="ARBA" id="ARBA00047914"/>
    </source>
</evidence>
<proteinExistence type="inferred from homology"/>
<feature type="transmembrane region" description="Helical" evidence="28">
    <location>
        <begin position="211"/>
        <end position="233"/>
    </location>
</feature>
<keyword evidence="32" id="KW-1185">Reference proteome</keyword>
<dbReference type="FunFam" id="1.20.1560.10:FF:000051">
    <property type="entry name" value="ATP-binding cassette subfamily B member 11"/>
    <property type="match status" value="1"/>
</dbReference>
<keyword evidence="16" id="KW-0325">Glycoprotein</keyword>
<evidence type="ECO:0000256" key="26">
    <source>
        <dbReference type="ARBA" id="ARBA00049631"/>
    </source>
</evidence>
<dbReference type="PROSITE" id="PS00211">
    <property type="entry name" value="ABC_TRANSPORTER_1"/>
    <property type="match status" value="1"/>
</dbReference>
<dbReference type="InterPro" id="IPR036640">
    <property type="entry name" value="ABC1_TM_sf"/>
</dbReference>
<dbReference type="InterPro" id="IPR027417">
    <property type="entry name" value="P-loop_NTPase"/>
</dbReference>
<feature type="domain" description="ABC transmembrane type-1" evidence="30">
    <location>
        <begin position="33"/>
        <end position="354"/>
    </location>
</feature>
<dbReference type="GO" id="GO:0055038">
    <property type="term" value="C:recycling endosome membrane"/>
    <property type="evidence" value="ECO:0007669"/>
    <property type="project" value="UniProtKB-SubCell"/>
</dbReference>
<comment type="function">
    <text evidence="26">Catalyzes the transport of the major hydrophobic bile salts, such as taurine and glycine-conjugated cholic acid across the canalicular membrane of hepatocytes in an ATP-dependent manner, therefore participates in hepatic bile acid homeostasis and consequently to lipid homeostasis through regulation of biliary lipid secretion in a bile salts dependent manner. Transports taurine-conjugated bile salts more rapidly than glycine-conjugated bile salts. Also transports non-bile acid compounds, such as pravastatin and fexofenadine in an ATP-dependent manner and may be involved in their biliary excretion.</text>
</comment>
<protein>
    <recommendedName>
        <fullName evidence="17">Bile salt export pump</fullName>
    </recommendedName>
</protein>
<comment type="catalytic activity">
    <reaction evidence="22">
        <text>cholate(in) + ATP + H2O = cholate(out) + ADP + phosphate + H(+)</text>
        <dbReference type="Rhea" id="RHEA:50048"/>
        <dbReference type="ChEBI" id="CHEBI:15377"/>
        <dbReference type="ChEBI" id="CHEBI:15378"/>
        <dbReference type="ChEBI" id="CHEBI:29747"/>
        <dbReference type="ChEBI" id="CHEBI:30616"/>
        <dbReference type="ChEBI" id="CHEBI:43474"/>
        <dbReference type="ChEBI" id="CHEBI:456216"/>
    </reaction>
    <physiologicalReaction direction="left-to-right" evidence="22">
        <dbReference type="Rhea" id="RHEA:50049"/>
    </physiologicalReaction>
</comment>
<evidence type="ECO:0000256" key="15">
    <source>
        <dbReference type="ARBA" id="ARBA00023136"/>
    </source>
</evidence>
<evidence type="ECO:0000256" key="22">
    <source>
        <dbReference type="ARBA" id="ARBA00048732"/>
    </source>
</evidence>
<dbReference type="GO" id="GO:0015125">
    <property type="term" value="F:bile acid transmembrane transporter activity"/>
    <property type="evidence" value="ECO:0007669"/>
    <property type="project" value="UniProtKB-ARBA"/>
</dbReference>
<dbReference type="GeneTree" id="ENSGT00940000157564"/>
<feature type="transmembrane region" description="Helical" evidence="28">
    <location>
        <begin position="186"/>
        <end position="205"/>
    </location>
</feature>
<keyword evidence="10" id="KW-0967">Endosome</keyword>
<keyword evidence="12" id="KW-0832">Ubl conjugation</keyword>
<dbReference type="GO" id="GO:0015421">
    <property type="term" value="F:ABC-type oligopeptide transporter activity"/>
    <property type="evidence" value="ECO:0007669"/>
    <property type="project" value="TreeGrafter"/>
</dbReference>
<dbReference type="FunFam" id="1.20.1560.10:FF:000046">
    <property type="entry name" value="ATP-binding cassette subfamily B member 11"/>
    <property type="match status" value="1"/>
</dbReference>
<evidence type="ECO:0000256" key="7">
    <source>
        <dbReference type="ARBA" id="ARBA00022692"/>
    </source>
</evidence>
<dbReference type="GO" id="GO:0090374">
    <property type="term" value="P:oligopeptide export from mitochondrion"/>
    <property type="evidence" value="ECO:0007669"/>
    <property type="project" value="TreeGrafter"/>
</dbReference>
<evidence type="ECO:0000259" key="30">
    <source>
        <dbReference type="PROSITE" id="PS50929"/>
    </source>
</evidence>
<organism evidence="31 32">
    <name type="scientific">Sparus aurata</name>
    <name type="common">Gilthead sea bream</name>
    <dbReference type="NCBI Taxonomy" id="8175"/>
    <lineage>
        <taxon>Eukaryota</taxon>
        <taxon>Metazoa</taxon>
        <taxon>Chordata</taxon>
        <taxon>Craniata</taxon>
        <taxon>Vertebrata</taxon>
        <taxon>Euteleostomi</taxon>
        <taxon>Actinopterygii</taxon>
        <taxon>Neopterygii</taxon>
        <taxon>Teleostei</taxon>
        <taxon>Neoteleostei</taxon>
        <taxon>Acanthomorphata</taxon>
        <taxon>Eupercaria</taxon>
        <taxon>Spariformes</taxon>
        <taxon>Sparidae</taxon>
        <taxon>Sparus</taxon>
    </lineage>
</organism>
<feature type="domain" description="ABC transmembrane type-1" evidence="30">
    <location>
        <begin position="687"/>
        <end position="974"/>
    </location>
</feature>
<dbReference type="Pfam" id="PF00005">
    <property type="entry name" value="ABC_tran"/>
    <property type="match status" value="2"/>
</dbReference>
<keyword evidence="5" id="KW-1003">Cell membrane</keyword>
<evidence type="ECO:0000256" key="21">
    <source>
        <dbReference type="ARBA" id="ARBA00048306"/>
    </source>
</evidence>
<dbReference type="GO" id="GO:0015722">
    <property type="term" value="P:canalicular bile acid transport"/>
    <property type="evidence" value="ECO:0007669"/>
    <property type="project" value="UniProtKB-ARBA"/>
</dbReference>
<reference evidence="31" key="1">
    <citation type="submission" date="2021-04" db="EMBL/GenBank/DDBJ databases">
        <authorList>
            <consortium name="Wellcome Sanger Institute Data Sharing"/>
        </authorList>
    </citation>
    <scope>NUCLEOTIDE SEQUENCE [LARGE SCALE GENOMIC DNA]</scope>
</reference>
<feature type="domain" description="ABC transporter" evidence="29">
    <location>
        <begin position="389"/>
        <end position="625"/>
    </location>
</feature>
<feature type="transmembrane region" description="Helical" evidence="28">
    <location>
        <begin position="683"/>
        <end position="706"/>
    </location>
</feature>
<evidence type="ECO:0000256" key="9">
    <source>
        <dbReference type="ARBA" id="ARBA00022741"/>
    </source>
</evidence>
<dbReference type="Proteomes" id="UP000472265">
    <property type="component" value="Chromosome 24"/>
</dbReference>
<evidence type="ECO:0000256" key="1">
    <source>
        <dbReference type="ARBA" id="ARBA00004195"/>
    </source>
</evidence>
<feature type="transmembrane region" description="Helical" evidence="28">
    <location>
        <begin position="833"/>
        <end position="854"/>
    </location>
</feature>
<sequence length="1252" mass="138120">MKHLPLCLHLCFGVCSYSFQFRFATCHDRLMMVIGSVCAVLHGSAQPLMLLVFGMLTDAFIEYDVELNELSDDRKECVNNTIQWKRNYTAADSQNNSDWLLDIEYEMTLFAFYYVGIGAAVFLLGYFQISLWVTSAARQIKLIREMYFSRVMRMEIGWFDCTSVGELNTRMSDDINKINDAMADQVAIFLQRFTTFVCGFCIGFVKGWKLTLVIVAASPLIGVGAGLMALFVAKLTGMELQAYAKAGAVADEVLSSIRTVAAFGGELKEVQRYDRNLVWAQRWGIRKGLIMGFFTGYMWLIIFLCYGLAFWYGSSLVVDTAEYTPGTLMQVFFGVLVAAMNLGQASPCLEAFAAGRGAATIIFETIEREPEIDCLSEAGYKLDRVKGDIEFHNVTFHYPSRPEVKILDQLSVAVKSGETTAFVGPSGAGKSTAIQLIQRFYDPKEGMVTLDGHDIRGLHIQWLRSLIGIVEQEPVLFATTIAENIRYGRPGVSMEDIITAAKEANAYNFILDLPQKFDTLVGEGGGQMSGGQKQRIAIARALVRNPRILLLDMATSALDNESEAVVQEALDKVRMGRTTISIAHRLSTIKNADVIVGFEHGRAVEKGKHNELLERKGVYFTLVTLQSQGDQALNEKARESGSSSVKSCYLSQIFNPGYTDCDEEEVVEPAPVTRILKYNIPEWPYMLFGSVGAAINGGVNPVYALLFSQILATFAITDPVVQRREIDSVCMFFVAVGVVSFFTQMLQGYAFSKSGELLTRRLRRLGFHAMLGQEIGWFDDHRNSPGALTTRLATDASQVQGATGSQIGMIVNSLTNIGVAVLMSFYFSWKLTMLILCFLPFIALSGGFQAKMLTGFAKEDKAAMEAAGQISGEALNNIRTIAGLGKERSFVEIYTAQLDAPYEAALKKANVYGACYGFAQCIIFFTNSASYRFGGYLVRQEGLHFSLVFRVISAIVTSGTALGRASSYTPDYAKAKISAARFFQLLDRVPQISVYSDKGDKWDNFQGNIDFIDCKFTYPTRPDIQVLNGLNVSVKPGQTLAFVGSSGCGKSTSVQLLERFYDPDQGRVLIDGHDSTRVNVPYLRSKIGIVSQEPILFDCSIAENIKYGDNLREISMNDIISAAKKAQLHDFVMGLPEKYDTNVGAQGSQLSRGQKQRIAIARAIIRDPKILLLDEATSALDTESEKTVQAALDKAREGRTCIVIAHRLSTIQNSDIIAVMSRGFVIEKGSHDQLMALKGAYYKLVTTGAPIS</sequence>